<reference evidence="2 3" key="1">
    <citation type="submission" date="2012-04" db="EMBL/GenBank/DDBJ databases">
        <title>The Genome Sequence of Saprolegnia declina VS20.</title>
        <authorList>
            <consortium name="The Broad Institute Genome Sequencing Platform"/>
            <person name="Russ C."/>
            <person name="Nusbaum C."/>
            <person name="Tyler B."/>
            <person name="van West P."/>
            <person name="Dieguez-Uribeondo J."/>
            <person name="de Bruijn I."/>
            <person name="Tripathy S."/>
            <person name="Jiang R."/>
            <person name="Young S.K."/>
            <person name="Zeng Q."/>
            <person name="Gargeya S."/>
            <person name="Fitzgerald M."/>
            <person name="Haas B."/>
            <person name="Abouelleil A."/>
            <person name="Alvarado L."/>
            <person name="Arachchi H.M."/>
            <person name="Berlin A."/>
            <person name="Chapman S.B."/>
            <person name="Goldberg J."/>
            <person name="Griggs A."/>
            <person name="Gujja S."/>
            <person name="Hansen M."/>
            <person name="Howarth C."/>
            <person name="Imamovic A."/>
            <person name="Larimer J."/>
            <person name="McCowen C."/>
            <person name="Montmayeur A."/>
            <person name="Murphy C."/>
            <person name="Neiman D."/>
            <person name="Pearson M."/>
            <person name="Priest M."/>
            <person name="Roberts A."/>
            <person name="Saif S."/>
            <person name="Shea T."/>
            <person name="Sisk P."/>
            <person name="Sykes S."/>
            <person name="Wortman J."/>
            <person name="Nusbaum C."/>
            <person name="Birren B."/>
        </authorList>
    </citation>
    <scope>NUCLEOTIDE SEQUENCE [LARGE SCALE GENOMIC DNA]</scope>
    <source>
        <strain evidence="2 3">VS20</strain>
    </source>
</reference>
<evidence type="ECO:0000313" key="2">
    <source>
        <dbReference type="EMBL" id="EQC42565.1"/>
    </source>
</evidence>
<dbReference type="GeneID" id="19941022"/>
<dbReference type="RefSeq" id="XP_008603988.1">
    <property type="nucleotide sequence ID" value="XM_008605766.1"/>
</dbReference>
<dbReference type="OMA" id="VQEWQKI"/>
<sequence length="413" mass="45286">MDRRDATTDADEQAKKKQLEDEEAKDEAKTTTTSARPHVPSVLDEADDKIEYRSIAAMAMPQQFGPGLGHMHHAPAFTMAAPAPFSARAKPRQAHTPSEPRIAMVDPTNYGKTVVKALPPPPFRLEMHSHFHVKGTSLQRLCMTIGQKLMDMGADFVFKAEKGKWKVSRVLGTSRVQLNVTLFKAGAELVVEFQRRDGDIVSMMDMYGEAVDACKKQQLLSGQGATKPLKHKRPAPLNVPSTTASPTDLHVKDAVRSLHEMLTSKHSDVQLQGVLASISLATTPQYKDIMAALVPHLVRLTTSSDKKIVQCTSFALARLCDDPECRRAFINCDGWQVIMTMAAGGADIASDLQRESLHILEILCPLYYEELANADGAGAVLALIQEWESIVDPRLKKHACGAHRALQRAGLLA</sequence>
<dbReference type="InterPro" id="IPR016024">
    <property type="entry name" value="ARM-type_fold"/>
</dbReference>
<dbReference type="eggNOG" id="ENOG502QWQV">
    <property type="taxonomic scope" value="Eukaryota"/>
</dbReference>
<keyword evidence="3" id="KW-1185">Reference proteome</keyword>
<dbReference type="Proteomes" id="UP000030762">
    <property type="component" value="Unassembled WGS sequence"/>
</dbReference>
<accession>T0R7X1</accession>
<dbReference type="AlphaFoldDB" id="T0R7X1"/>
<dbReference type="Gene3D" id="1.25.10.10">
    <property type="entry name" value="Leucine-rich Repeat Variant"/>
    <property type="match status" value="1"/>
</dbReference>
<organism evidence="2 3">
    <name type="scientific">Saprolegnia diclina (strain VS20)</name>
    <dbReference type="NCBI Taxonomy" id="1156394"/>
    <lineage>
        <taxon>Eukaryota</taxon>
        <taxon>Sar</taxon>
        <taxon>Stramenopiles</taxon>
        <taxon>Oomycota</taxon>
        <taxon>Saprolegniomycetes</taxon>
        <taxon>Saprolegniales</taxon>
        <taxon>Saprolegniaceae</taxon>
        <taxon>Saprolegnia</taxon>
    </lineage>
</organism>
<evidence type="ECO:0000256" key="1">
    <source>
        <dbReference type="SAM" id="MobiDB-lite"/>
    </source>
</evidence>
<feature type="compositionally biased region" description="Basic and acidic residues" evidence="1">
    <location>
        <begin position="1"/>
        <end position="19"/>
    </location>
</feature>
<dbReference type="SUPFAM" id="SSF48371">
    <property type="entry name" value="ARM repeat"/>
    <property type="match status" value="1"/>
</dbReference>
<dbReference type="VEuPathDB" id="FungiDB:SDRG_00295"/>
<name>T0R7X1_SAPDV</name>
<proteinExistence type="predicted"/>
<dbReference type="InterPro" id="IPR011989">
    <property type="entry name" value="ARM-like"/>
</dbReference>
<dbReference type="EMBL" id="JH767132">
    <property type="protein sequence ID" value="EQC42565.1"/>
    <property type="molecule type" value="Genomic_DNA"/>
</dbReference>
<feature type="region of interest" description="Disordered" evidence="1">
    <location>
        <begin position="1"/>
        <end position="45"/>
    </location>
</feature>
<dbReference type="InParanoid" id="T0R7X1"/>
<protein>
    <submittedName>
        <fullName evidence="2">Uncharacterized protein</fullName>
    </submittedName>
</protein>
<dbReference type="OrthoDB" id="151467at2759"/>
<evidence type="ECO:0000313" key="3">
    <source>
        <dbReference type="Proteomes" id="UP000030762"/>
    </source>
</evidence>
<gene>
    <name evidence="2" type="ORF">SDRG_00295</name>
</gene>
<feature type="region of interest" description="Disordered" evidence="1">
    <location>
        <begin position="225"/>
        <end position="246"/>
    </location>
</feature>